<dbReference type="InterPro" id="IPR005467">
    <property type="entry name" value="His_kinase_dom"/>
</dbReference>
<evidence type="ECO:0000256" key="2">
    <source>
        <dbReference type="ARBA" id="ARBA00004370"/>
    </source>
</evidence>
<dbReference type="InterPro" id="IPR003594">
    <property type="entry name" value="HATPase_dom"/>
</dbReference>
<evidence type="ECO:0000313" key="11">
    <source>
        <dbReference type="Proteomes" id="UP000749320"/>
    </source>
</evidence>
<keyword evidence="5" id="KW-0808">Transferase</keyword>
<feature type="non-terminal residue" evidence="10">
    <location>
        <position position="1"/>
    </location>
</feature>
<dbReference type="GO" id="GO:0000155">
    <property type="term" value="F:phosphorelay sensor kinase activity"/>
    <property type="evidence" value="ECO:0007669"/>
    <property type="project" value="InterPro"/>
</dbReference>
<evidence type="ECO:0000256" key="4">
    <source>
        <dbReference type="ARBA" id="ARBA00022553"/>
    </source>
</evidence>
<sequence length="316" mass="36156">YGSKSSSLLLKNILLRIDIISMLYIIIGYIIIFLWYWNKMCGYLDQIVSGIETIYKQDDTIIALSEPLNEVESFMNRIKMSIMIANKAAKAEENKKNEIVAYLAHDIRTPLTSIIGYLNLLDEIPDMDETKRIEYIHRVLDRAEHLEDLVNEFFEITQYNTGEVIANKTKIDIHYMFLQLQDEFLPMLEEKKNELILDMKGKIIVNVDAEKLSRAFSNLLKNAILYSFPKTEIYISANISDNNLYVKIKNKGRTIEKEDLGKIFGKFNRLDGARQADNAGAGLGLSIAKEIINLHGGNITAESSNNEIIFHVKIPL</sequence>
<evidence type="ECO:0000256" key="3">
    <source>
        <dbReference type="ARBA" id="ARBA00012438"/>
    </source>
</evidence>
<name>A0A921KIJ9_9FIRM</name>
<dbReference type="GO" id="GO:0005886">
    <property type="term" value="C:plasma membrane"/>
    <property type="evidence" value="ECO:0007669"/>
    <property type="project" value="TreeGrafter"/>
</dbReference>
<dbReference type="InterPro" id="IPR036890">
    <property type="entry name" value="HATPase_C_sf"/>
</dbReference>
<dbReference type="Gene3D" id="3.30.565.10">
    <property type="entry name" value="Histidine kinase-like ATPase, C-terminal domain"/>
    <property type="match status" value="1"/>
</dbReference>
<evidence type="ECO:0000256" key="5">
    <source>
        <dbReference type="ARBA" id="ARBA00022679"/>
    </source>
</evidence>
<reference evidence="10" key="2">
    <citation type="submission" date="2021-09" db="EMBL/GenBank/DDBJ databases">
        <authorList>
            <person name="Gilroy R."/>
        </authorList>
    </citation>
    <scope>NUCLEOTIDE SEQUENCE</scope>
    <source>
        <strain evidence="10">CHK193-16274</strain>
    </source>
</reference>
<accession>A0A921KIJ9</accession>
<dbReference type="Pfam" id="PF02518">
    <property type="entry name" value="HATPase_c"/>
    <property type="match status" value="1"/>
</dbReference>
<keyword evidence="6 10" id="KW-0418">Kinase</keyword>
<dbReference type="EMBL" id="DYWV01000020">
    <property type="protein sequence ID" value="HJF39399.1"/>
    <property type="molecule type" value="Genomic_DNA"/>
</dbReference>
<keyword evidence="8" id="KW-0812">Transmembrane</keyword>
<reference evidence="10" key="1">
    <citation type="journal article" date="2021" name="PeerJ">
        <title>Extensive microbial diversity within the chicken gut microbiome revealed by metagenomics and culture.</title>
        <authorList>
            <person name="Gilroy R."/>
            <person name="Ravi A."/>
            <person name="Getino M."/>
            <person name="Pursley I."/>
            <person name="Horton D.L."/>
            <person name="Alikhan N.F."/>
            <person name="Baker D."/>
            <person name="Gharbi K."/>
            <person name="Hall N."/>
            <person name="Watson M."/>
            <person name="Adriaenssens E.M."/>
            <person name="Foster-Nyarko E."/>
            <person name="Jarju S."/>
            <person name="Secka A."/>
            <person name="Antonio M."/>
            <person name="Oren A."/>
            <person name="Chaudhuri R.R."/>
            <person name="La Ragione R."/>
            <person name="Hildebrand F."/>
            <person name="Pallen M.J."/>
        </authorList>
    </citation>
    <scope>NUCLEOTIDE SEQUENCE</scope>
    <source>
        <strain evidence="10">CHK193-16274</strain>
    </source>
</reference>
<dbReference type="CDD" id="cd00082">
    <property type="entry name" value="HisKA"/>
    <property type="match status" value="1"/>
</dbReference>
<dbReference type="SUPFAM" id="SSF55874">
    <property type="entry name" value="ATPase domain of HSP90 chaperone/DNA topoisomerase II/histidine kinase"/>
    <property type="match status" value="1"/>
</dbReference>
<keyword evidence="8" id="KW-0472">Membrane</keyword>
<comment type="caution">
    <text evidence="10">The sequence shown here is derived from an EMBL/GenBank/DDBJ whole genome shotgun (WGS) entry which is preliminary data.</text>
</comment>
<dbReference type="FunFam" id="3.30.565.10:FF:000006">
    <property type="entry name" value="Sensor histidine kinase WalK"/>
    <property type="match status" value="1"/>
</dbReference>
<protein>
    <recommendedName>
        <fullName evidence="3">histidine kinase</fullName>
        <ecNumber evidence="3">2.7.13.3</ecNumber>
    </recommendedName>
</protein>
<dbReference type="GO" id="GO:0016036">
    <property type="term" value="P:cellular response to phosphate starvation"/>
    <property type="evidence" value="ECO:0007669"/>
    <property type="project" value="TreeGrafter"/>
</dbReference>
<proteinExistence type="predicted"/>
<keyword evidence="7" id="KW-0902">Two-component regulatory system</keyword>
<keyword evidence="8" id="KW-1133">Transmembrane helix</keyword>
<dbReference type="SMART" id="SM00387">
    <property type="entry name" value="HATPase_c"/>
    <property type="match status" value="1"/>
</dbReference>
<dbReference type="PANTHER" id="PTHR45453:SF1">
    <property type="entry name" value="PHOSPHATE REGULON SENSOR PROTEIN PHOR"/>
    <property type="match status" value="1"/>
</dbReference>
<gene>
    <name evidence="10" type="ORF">K8V91_00615</name>
</gene>
<dbReference type="SMART" id="SM00388">
    <property type="entry name" value="HisKA"/>
    <property type="match status" value="1"/>
</dbReference>
<evidence type="ECO:0000256" key="8">
    <source>
        <dbReference type="SAM" id="Phobius"/>
    </source>
</evidence>
<dbReference type="Gene3D" id="1.10.287.130">
    <property type="match status" value="1"/>
</dbReference>
<feature type="domain" description="Histidine kinase" evidence="9">
    <location>
        <begin position="102"/>
        <end position="316"/>
    </location>
</feature>
<comment type="subcellular location">
    <subcellularLocation>
        <location evidence="2">Membrane</location>
    </subcellularLocation>
</comment>
<dbReference type="EC" id="2.7.13.3" evidence="3"/>
<evidence type="ECO:0000256" key="7">
    <source>
        <dbReference type="ARBA" id="ARBA00023012"/>
    </source>
</evidence>
<keyword evidence="4" id="KW-0597">Phosphoprotein</keyword>
<organism evidence="10 11">
    <name type="scientific">Thomasclavelia spiroformis</name>
    <dbReference type="NCBI Taxonomy" id="29348"/>
    <lineage>
        <taxon>Bacteria</taxon>
        <taxon>Bacillati</taxon>
        <taxon>Bacillota</taxon>
        <taxon>Erysipelotrichia</taxon>
        <taxon>Erysipelotrichales</taxon>
        <taxon>Coprobacillaceae</taxon>
        <taxon>Thomasclavelia</taxon>
    </lineage>
</organism>
<dbReference type="AlphaFoldDB" id="A0A921KIJ9"/>
<dbReference type="InterPro" id="IPR003661">
    <property type="entry name" value="HisK_dim/P_dom"/>
</dbReference>
<dbReference type="SUPFAM" id="SSF47384">
    <property type="entry name" value="Homodimeric domain of signal transducing histidine kinase"/>
    <property type="match status" value="1"/>
</dbReference>
<comment type="catalytic activity">
    <reaction evidence="1">
        <text>ATP + protein L-histidine = ADP + protein N-phospho-L-histidine.</text>
        <dbReference type="EC" id="2.7.13.3"/>
    </reaction>
</comment>
<evidence type="ECO:0000256" key="1">
    <source>
        <dbReference type="ARBA" id="ARBA00000085"/>
    </source>
</evidence>
<dbReference type="InterPro" id="IPR004358">
    <property type="entry name" value="Sig_transdc_His_kin-like_C"/>
</dbReference>
<dbReference type="Proteomes" id="UP000749320">
    <property type="component" value="Unassembled WGS sequence"/>
</dbReference>
<dbReference type="InterPro" id="IPR050351">
    <property type="entry name" value="BphY/WalK/GraS-like"/>
</dbReference>
<feature type="transmembrane region" description="Helical" evidence="8">
    <location>
        <begin position="13"/>
        <end position="37"/>
    </location>
</feature>
<dbReference type="PROSITE" id="PS50109">
    <property type="entry name" value="HIS_KIN"/>
    <property type="match status" value="1"/>
</dbReference>
<evidence type="ECO:0000313" key="10">
    <source>
        <dbReference type="EMBL" id="HJF39399.1"/>
    </source>
</evidence>
<dbReference type="GO" id="GO:0004721">
    <property type="term" value="F:phosphoprotein phosphatase activity"/>
    <property type="evidence" value="ECO:0007669"/>
    <property type="project" value="TreeGrafter"/>
</dbReference>
<dbReference type="InterPro" id="IPR036097">
    <property type="entry name" value="HisK_dim/P_sf"/>
</dbReference>
<dbReference type="Pfam" id="PF00512">
    <property type="entry name" value="HisKA"/>
    <property type="match status" value="1"/>
</dbReference>
<evidence type="ECO:0000256" key="6">
    <source>
        <dbReference type="ARBA" id="ARBA00022777"/>
    </source>
</evidence>
<dbReference type="PRINTS" id="PR00344">
    <property type="entry name" value="BCTRLSENSOR"/>
</dbReference>
<dbReference type="PANTHER" id="PTHR45453">
    <property type="entry name" value="PHOSPHATE REGULON SENSOR PROTEIN PHOR"/>
    <property type="match status" value="1"/>
</dbReference>
<evidence type="ECO:0000259" key="9">
    <source>
        <dbReference type="PROSITE" id="PS50109"/>
    </source>
</evidence>